<comment type="caution">
    <text evidence="2">The sequence shown here is derived from an EMBL/GenBank/DDBJ whole genome shotgun (WGS) entry which is preliminary data.</text>
</comment>
<evidence type="ECO:0000313" key="3">
    <source>
        <dbReference type="Proteomes" id="UP001460270"/>
    </source>
</evidence>
<sequence length="113" mass="13083">MRQHQTVHQVRTRSREREREKQQGHNFVPTHKQLGQPKGPGAVTSVTFLQSDSSATLHYNKYPGRASKPHHSHRRIRSQSKPWKQLLREAAGEGVNVRHFIIRENLIEGYSSL</sequence>
<protein>
    <submittedName>
        <fullName evidence="2">Uncharacterized protein</fullName>
    </submittedName>
</protein>
<accession>A0AAW0N5S2</accession>
<evidence type="ECO:0000256" key="1">
    <source>
        <dbReference type="SAM" id="MobiDB-lite"/>
    </source>
</evidence>
<organism evidence="2 3">
    <name type="scientific">Mugilogobius chulae</name>
    <name type="common">yellowstripe goby</name>
    <dbReference type="NCBI Taxonomy" id="88201"/>
    <lineage>
        <taxon>Eukaryota</taxon>
        <taxon>Metazoa</taxon>
        <taxon>Chordata</taxon>
        <taxon>Craniata</taxon>
        <taxon>Vertebrata</taxon>
        <taxon>Euteleostomi</taxon>
        <taxon>Actinopterygii</taxon>
        <taxon>Neopterygii</taxon>
        <taxon>Teleostei</taxon>
        <taxon>Neoteleostei</taxon>
        <taxon>Acanthomorphata</taxon>
        <taxon>Gobiaria</taxon>
        <taxon>Gobiiformes</taxon>
        <taxon>Gobioidei</taxon>
        <taxon>Gobiidae</taxon>
        <taxon>Gobionellinae</taxon>
        <taxon>Mugilogobius</taxon>
    </lineage>
</organism>
<dbReference type="Proteomes" id="UP001460270">
    <property type="component" value="Unassembled WGS sequence"/>
</dbReference>
<name>A0AAW0N5S2_9GOBI</name>
<feature type="compositionally biased region" description="Basic residues" evidence="1">
    <location>
        <begin position="1"/>
        <end position="12"/>
    </location>
</feature>
<gene>
    <name evidence="2" type="ORF">WMY93_022844</name>
</gene>
<reference evidence="3" key="1">
    <citation type="submission" date="2024-04" db="EMBL/GenBank/DDBJ databases">
        <title>Salinicola lusitanus LLJ914,a marine bacterium isolated from the Okinawa Trough.</title>
        <authorList>
            <person name="Li J."/>
        </authorList>
    </citation>
    <scope>NUCLEOTIDE SEQUENCE [LARGE SCALE GENOMIC DNA]</scope>
</reference>
<evidence type="ECO:0000313" key="2">
    <source>
        <dbReference type="EMBL" id="KAK7890881.1"/>
    </source>
</evidence>
<keyword evidence="3" id="KW-1185">Reference proteome</keyword>
<proteinExistence type="predicted"/>
<feature type="region of interest" description="Disordered" evidence="1">
    <location>
        <begin position="1"/>
        <end position="42"/>
    </location>
</feature>
<feature type="compositionally biased region" description="Basic residues" evidence="1">
    <location>
        <begin position="67"/>
        <end position="78"/>
    </location>
</feature>
<dbReference type="EMBL" id="JBBPFD010000017">
    <property type="protein sequence ID" value="KAK7890881.1"/>
    <property type="molecule type" value="Genomic_DNA"/>
</dbReference>
<feature type="region of interest" description="Disordered" evidence="1">
    <location>
        <begin position="61"/>
        <end position="80"/>
    </location>
</feature>
<dbReference type="AlphaFoldDB" id="A0AAW0N5S2"/>
<feature type="compositionally biased region" description="Basic and acidic residues" evidence="1">
    <location>
        <begin position="13"/>
        <end position="23"/>
    </location>
</feature>